<dbReference type="OMA" id="CGINIIF"/>
<dbReference type="GO" id="GO:0071034">
    <property type="term" value="P:CUT catabolic process"/>
    <property type="evidence" value="ECO:0007669"/>
    <property type="project" value="TreeGrafter"/>
</dbReference>
<dbReference type="OrthoDB" id="1650at2759"/>
<dbReference type="KEGG" id="tet:TTHERM_00586540"/>
<dbReference type="Proteomes" id="UP000009168">
    <property type="component" value="Unassembled WGS sequence"/>
</dbReference>
<dbReference type="Gene3D" id="2.40.50.100">
    <property type="match status" value="1"/>
</dbReference>
<gene>
    <name evidence="8" type="ORF">TTHERM_00586540</name>
</gene>
<dbReference type="Gene3D" id="2.40.50.140">
    <property type="entry name" value="Nucleic acid-binding proteins"/>
    <property type="match status" value="1"/>
</dbReference>
<evidence type="ECO:0000256" key="3">
    <source>
        <dbReference type="ARBA" id="ARBA00022835"/>
    </source>
</evidence>
<evidence type="ECO:0000259" key="7">
    <source>
        <dbReference type="Pfam" id="PF21266"/>
    </source>
</evidence>
<dbReference type="GeneID" id="7840465"/>
<evidence type="ECO:0000313" key="9">
    <source>
        <dbReference type="Proteomes" id="UP000009168"/>
    </source>
</evidence>
<evidence type="ECO:0000259" key="6">
    <source>
        <dbReference type="Pfam" id="PF15985"/>
    </source>
</evidence>
<dbReference type="eggNOG" id="KOG3013">
    <property type="taxonomic scope" value="Eukaryota"/>
</dbReference>
<dbReference type="GO" id="GO:0071038">
    <property type="term" value="P:TRAMP-dependent tRNA surveillance pathway"/>
    <property type="evidence" value="ECO:0007669"/>
    <property type="project" value="TreeGrafter"/>
</dbReference>
<dbReference type="SUPFAM" id="SSF54791">
    <property type="entry name" value="Eukaryotic type KH-domain (KH-domain type I)"/>
    <property type="match status" value="1"/>
</dbReference>
<dbReference type="InterPro" id="IPR004088">
    <property type="entry name" value="KH_dom_type_1"/>
</dbReference>
<evidence type="ECO:0000313" key="8">
    <source>
        <dbReference type="EMBL" id="EAR99614.1"/>
    </source>
</evidence>
<dbReference type="GO" id="GO:0003723">
    <property type="term" value="F:RNA binding"/>
    <property type="evidence" value="ECO:0007669"/>
    <property type="project" value="UniProtKB-KW"/>
</dbReference>
<dbReference type="PANTHER" id="PTHR21321:SF4">
    <property type="entry name" value="EXOSOME COMPLEX COMPONENT RRP4"/>
    <property type="match status" value="1"/>
</dbReference>
<dbReference type="InterPro" id="IPR012340">
    <property type="entry name" value="NA-bd_OB-fold"/>
</dbReference>
<keyword evidence="9" id="KW-1185">Reference proteome</keyword>
<comment type="similarity">
    <text evidence="2">Belongs to the RRP4 family.</text>
</comment>
<dbReference type="SUPFAM" id="SSF50249">
    <property type="entry name" value="Nucleic acid-binding proteins"/>
    <property type="match status" value="1"/>
</dbReference>
<dbReference type="SUPFAM" id="SSF110324">
    <property type="entry name" value="Ribosomal L27 protein-like"/>
    <property type="match status" value="1"/>
</dbReference>
<dbReference type="HOGENOM" id="CLU_034114_3_0_1"/>
<dbReference type="InterPro" id="IPR036612">
    <property type="entry name" value="KH_dom_type_1_sf"/>
</dbReference>
<dbReference type="GO" id="GO:0000467">
    <property type="term" value="P:exonucleolytic trimming to generate mature 3'-end of 5.8S rRNA from tricistronic rRNA transcript (SSU-rRNA, 5.8S rRNA, LSU-rRNA)"/>
    <property type="evidence" value="ECO:0007669"/>
    <property type="project" value="TreeGrafter"/>
</dbReference>
<dbReference type="EMBL" id="GG662637">
    <property type="protein sequence ID" value="EAR99614.1"/>
    <property type="molecule type" value="Genomic_DNA"/>
</dbReference>
<dbReference type="GO" id="GO:0034475">
    <property type="term" value="P:U4 snRNA 3'-end processing"/>
    <property type="evidence" value="ECO:0007669"/>
    <property type="project" value="TreeGrafter"/>
</dbReference>
<dbReference type="CDD" id="cd22525">
    <property type="entry name" value="KH-I_Rrp4_eukar"/>
    <property type="match status" value="1"/>
</dbReference>
<name>I7M2A2_TETTS</name>
<feature type="domain" description="K Homology" evidence="6">
    <location>
        <begin position="167"/>
        <end position="204"/>
    </location>
</feature>
<keyword evidence="8" id="KW-0269">Exonuclease</keyword>
<keyword evidence="8" id="KW-0540">Nuclease</keyword>
<evidence type="ECO:0000256" key="4">
    <source>
        <dbReference type="ARBA" id="ARBA00022884"/>
    </source>
</evidence>
<dbReference type="InParanoid" id="I7M2A2"/>
<dbReference type="AlphaFoldDB" id="I7M2A2"/>
<dbReference type="GO" id="GO:0004527">
    <property type="term" value="F:exonuclease activity"/>
    <property type="evidence" value="ECO:0007669"/>
    <property type="project" value="UniProtKB-KW"/>
</dbReference>
<keyword evidence="4" id="KW-0694">RNA-binding</keyword>
<evidence type="ECO:0000256" key="1">
    <source>
        <dbReference type="ARBA" id="ARBA00004123"/>
    </source>
</evidence>
<keyword evidence="3" id="KW-0271">Exosome</keyword>
<dbReference type="InterPro" id="IPR025721">
    <property type="entry name" value="Exosome_cplx_N_dom"/>
</dbReference>
<dbReference type="Pfam" id="PF14382">
    <property type="entry name" value="ECR1_N"/>
    <property type="match status" value="1"/>
</dbReference>
<sequence length="309" mass="35530">MGDLLKIKDQIDFKKYLHDDMLGLNIVLPGDVIKKEKGFMNGHGTYEENGIIYSSVIGTVVQTNKLLSVSPLKSYYTPQVGDIVVGRVMEIGDKKWKIEIGSNQYASLHLNSTYIPEQRIKTDEDELNMRQIMKEGDLACAEIHSINKDKTANLHTRSLKYGKLENGFLVEVFNKLVKTQTNHFKKLQCGINIIFSHNGKIWLNNISREGIIKEQKEVEKKQYSYEERQALSIISNLLKLLDQQNIKISTDLLDELYNYVITKKIEPSNILTQAGSKELKQYLQQKLETQIPKEINKLMKQGDYLAQDY</sequence>
<dbReference type="GO" id="GO:0000177">
    <property type="term" value="C:cytoplasmic exosome (RNase complex)"/>
    <property type="evidence" value="ECO:0007669"/>
    <property type="project" value="TreeGrafter"/>
</dbReference>
<keyword evidence="8" id="KW-0378">Hydrolase</keyword>
<dbReference type="STRING" id="312017.I7M2A2"/>
<dbReference type="PANTHER" id="PTHR21321">
    <property type="entry name" value="PNAS-3 RELATED"/>
    <property type="match status" value="1"/>
</dbReference>
<evidence type="ECO:0000259" key="5">
    <source>
        <dbReference type="Pfam" id="PF14382"/>
    </source>
</evidence>
<evidence type="ECO:0000256" key="2">
    <source>
        <dbReference type="ARBA" id="ARBA00009155"/>
    </source>
</evidence>
<dbReference type="Pfam" id="PF15985">
    <property type="entry name" value="KH_6"/>
    <property type="match status" value="1"/>
</dbReference>
<dbReference type="GO" id="GO:0071051">
    <property type="term" value="P:poly(A)-dependent snoRNA 3'-end processing"/>
    <property type="evidence" value="ECO:0007669"/>
    <property type="project" value="TreeGrafter"/>
</dbReference>
<feature type="domain" description="Exosome complex component N-terminal" evidence="5">
    <location>
        <begin position="26"/>
        <end position="62"/>
    </location>
</feature>
<protein>
    <submittedName>
        <fullName evidence="8">Exosome complex exonuclease RRP4, putative</fullName>
    </submittedName>
</protein>
<reference evidence="9" key="1">
    <citation type="journal article" date="2006" name="PLoS Biol.">
        <title>Macronuclear genome sequence of the ciliate Tetrahymena thermophila, a model eukaryote.</title>
        <authorList>
            <person name="Eisen J.A."/>
            <person name="Coyne R.S."/>
            <person name="Wu M."/>
            <person name="Wu D."/>
            <person name="Thiagarajan M."/>
            <person name="Wortman J.R."/>
            <person name="Badger J.H."/>
            <person name="Ren Q."/>
            <person name="Amedeo P."/>
            <person name="Jones K.M."/>
            <person name="Tallon L.J."/>
            <person name="Delcher A.L."/>
            <person name="Salzberg S.L."/>
            <person name="Silva J.C."/>
            <person name="Haas B.J."/>
            <person name="Majoros W.H."/>
            <person name="Farzad M."/>
            <person name="Carlton J.M."/>
            <person name="Smith R.K. Jr."/>
            <person name="Garg J."/>
            <person name="Pearlman R.E."/>
            <person name="Karrer K.M."/>
            <person name="Sun L."/>
            <person name="Manning G."/>
            <person name="Elde N.C."/>
            <person name="Turkewitz A.P."/>
            <person name="Asai D.J."/>
            <person name="Wilkes D.E."/>
            <person name="Wang Y."/>
            <person name="Cai H."/>
            <person name="Collins K."/>
            <person name="Stewart B.A."/>
            <person name="Lee S.R."/>
            <person name="Wilamowska K."/>
            <person name="Weinberg Z."/>
            <person name="Ruzzo W.L."/>
            <person name="Wloga D."/>
            <person name="Gaertig J."/>
            <person name="Frankel J."/>
            <person name="Tsao C.-C."/>
            <person name="Gorovsky M.A."/>
            <person name="Keeling P.J."/>
            <person name="Waller R.F."/>
            <person name="Patron N.J."/>
            <person name="Cherry J.M."/>
            <person name="Stover N.A."/>
            <person name="Krieger C.J."/>
            <person name="del Toro C."/>
            <person name="Ryder H.F."/>
            <person name="Williamson S.C."/>
            <person name="Barbeau R.A."/>
            <person name="Hamilton E.P."/>
            <person name="Orias E."/>
        </authorList>
    </citation>
    <scope>NUCLEOTIDE SEQUENCE [LARGE SCALE GENOMIC DNA]</scope>
    <source>
        <strain evidence="9">SB210</strain>
    </source>
</reference>
<dbReference type="FunCoup" id="I7M2A2">
    <property type="interactions" value="532"/>
</dbReference>
<dbReference type="CDD" id="cd05789">
    <property type="entry name" value="S1_Rrp4"/>
    <property type="match status" value="1"/>
</dbReference>
<feature type="domain" description="RRP4 S1" evidence="7">
    <location>
        <begin position="76"/>
        <end position="145"/>
    </location>
</feature>
<dbReference type="RefSeq" id="XP_001019859.1">
    <property type="nucleotide sequence ID" value="XM_001019859.1"/>
</dbReference>
<organism evidence="8 9">
    <name type="scientific">Tetrahymena thermophila (strain SB210)</name>
    <dbReference type="NCBI Taxonomy" id="312017"/>
    <lineage>
        <taxon>Eukaryota</taxon>
        <taxon>Sar</taxon>
        <taxon>Alveolata</taxon>
        <taxon>Ciliophora</taxon>
        <taxon>Intramacronucleata</taxon>
        <taxon>Oligohymenophorea</taxon>
        <taxon>Hymenostomatida</taxon>
        <taxon>Tetrahymenina</taxon>
        <taxon>Tetrahymenidae</taxon>
        <taxon>Tetrahymena</taxon>
    </lineage>
</organism>
<proteinExistence type="inferred from homology"/>
<dbReference type="Pfam" id="PF21266">
    <property type="entry name" value="S1_RRP4"/>
    <property type="match status" value="1"/>
</dbReference>
<comment type="subcellular location">
    <subcellularLocation>
        <location evidence="1">Nucleus</location>
    </subcellularLocation>
</comment>
<dbReference type="GO" id="GO:0071035">
    <property type="term" value="P:nuclear polyadenylation-dependent rRNA catabolic process"/>
    <property type="evidence" value="ECO:0007669"/>
    <property type="project" value="TreeGrafter"/>
</dbReference>
<dbReference type="InterPro" id="IPR026699">
    <property type="entry name" value="Exosome_RNA_bind1/RRP40/RRP4"/>
</dbReference>
<accession>I7M2A2</accession>
<dbReference type="GO" id="GO:0000176">
    <property type="term" value="C:nuclear exosome (RNase complex)"/>
    <property type="evidence" value="ECO:0007669"/>
    <property type="project" value="TreeGrafter"/>
</dbReference>
<dbReference type="InterPro" id="IPR048565">
    <property type="entry name" value="S1_RRP4"/>
</dbReference>